<comment type="similarity">
    <text evidence="2">Belongs to the KHG/KDPG aldolase family.</text>
</comment>
<dbReference type="SUPFAM" id="SSF51569">
    <property type="entry name" value="Aldolase"/>
    <property type="match status" value="1"/>
</dbReference>
<evidence type="ECO:0000313" key="7">
    <source>
        <dbReference type="Proteomes" id="UP000004757"/>
    </source>
</evidence>
<accession>D4XVW1</accession>
<comment type="pathway">
    <text evidence="1">Carbohydrate acid metabolism.</text>
</comment>
<dbReference type="GO" id="GO:0016829">
    <property type="term" value="F:lyase activity"/>
    <property type="evidence" value="ECO:0007669"/>
    <property type="project" value="UniProtKB-KW"/>
</dbReference>
<dbReference type="eggNOG" id="COG0800">
    <property type="taxonomic scope" value="Bacteria"/>
</dbReference>
<evidence type="ECO:0000256" key="3">
    <source>
        <dbReference type="ARBA" id="ARBA00011233"/>
    </source>
</evidence>
<keyword evidence="5" id="KW-0119">Carbohydrate metabolism</keyword>
<dbReference type="STRING" id="747682.MALL_0104"/>
<keyword evidence="7" id="KW-1185">Reference proteome</keyword>
<dbReference type="PROSITE" id="PS00160">
    <property type="entry name" value="ALDOLASE_KDPG_KHG_2"/>
    <property type="match status" value="1"/>
</dbReference>
<dbReference type="EMBL" id="ADNC01000014">
    <property type="protein sequence ID" value="EFF41516.1"/>
    <property type="molecule type" value="Genomic_DNA"/>
</dbReference>
<evidence type="ECO:0000256" key="2">
    <source>
        <dbReference type="ARBA" id="ARBA00006906"/>
    </source>
</evidence>
<dbReference type="Gene3D" id="3.20.20.70">
    <property type="entry name" value="Aldolase class I"/>
    <property type="match status" value="1"/>
</dbReference>
<evidence type="ECO:0000313" key="6">
    <source>
        <dbReference type="EMBL" id="EFF41516.1"/>
    </source>
</evidence>
<dbReference type="OrthoDB" id="9802667at2"/>
<sequence length="200" mass="21918">MLKTLKENKIVAVIRENDYDTAKNNIDLLIQNGVKIIEITLTTPNALGLIKHFCALKDVIIGAGTVLTLNDAQNCLKNGAKFFVSPHFSEQVSQFSLENKIDYLPGIFSPTEAINAYNKGHKVLKLFPAAILGHKFIADLSKPFPFLNFMPSGGVNLENASSWLTSGAIAISVGSDLLKGSTQKEKIESIKNYLRIVKND</sequence>
<organism evidence="6 7">
    <name type="scientific">Mycoplasmopsis alligatoris A21JP2</name>
    <dbReference type="NCBI Taxonomy" id="747682"/>
    <lineage>
        <taxon>Bacteria</taxon>
        <taxon>Bacillati</taxon>
        <taxon>Mycoplasmatota</taxon>
        <taxon>Mycoplasmoidales</taxon>
        <taxon>Metamycoplasmataceae</taxon>
        <taxon>Mycoplasmopsis</taxon>
    </lineage>
</organism>
<evidence type="ECO:0000256" key="1">
    <source>
        <dbReference type="ARBA" id="ARBA00004761"/>
    </source>
</evidence>
<evidence type="ECO:0000256" key="5">
    <source>
        <dbReference type="ARBA" id="ARBA00023277"/>
    </source>
</evidence>
<dbReference type="InterPro" id="IPR000887">
    <property type="entry name" value="Aldlse_KDPG_KHG"/>
</dbReference>
<dbReference type="AlphaFoldDB" id="D4XVW1"/>
<proteinExistence type="inferred from homology"/>
<gene>
    <name evidence="6" type="primary">eda</name>
    <name evidence="6" type="ORF">MALL_0104</name>
</gene>
<reference evidence="6 7" key="1">
    <citation type="submission" date="2010-03" db="EMBL/GenBank/DDBJ databases">
        <authorList>
            <person name="Glass J.I."/>
            <person name="Benders G.A."/>
            <person name="Durkin A.S."/>
            <person name="Farmerie W.G."/>
            <person name="Hlavinka K."/>
            <person name="Hostetler J."/>
            <person name="Jackson J."/>
            <person name="May M.A."/>
            <person name="Miller R.H."/>
            <person name="Paralanov V."/>
            <person name="Radune D."/>
            <person name="Szczypinski B."/>
            <person name="Brown D.R."/>
        </authorList>
    </citation>
    <scope>NUCLEOTIDE SEQUENCE [LARGE SCALE GENOMIC DNA]</scope>
    <source>
        <strain evidence="6 7">A21JP2</strain>
    </source>
</reference>
<keyword evidence="4" id="KW-0456">Lyase</keyword>
<dbReference type="InterPro" id="IPR013785">
    <property type="entry name" value="Aldolase_TIM"/>
</dbReference>
<dbReference type="InterPro" id="IPR031338">
    <property type="entry name" value="KDPG/KHG_AS_2"/>
</dbReference>
<comment type="caution">
    <text evidence="6">The sequence shown here is derived from an EMBL/GenBank/DDBJ whole genome shotgun (WGS) entry which is preliminary data.</text>
</comment>
<comment type="subunit">
    <text evidence="3">Homotrimer.</text>
</comment>
<evidence type="ECO:0000256" key="4">
    <source>
        <dbReference type="ARBA" id="ARBA00023239"/>
    </source>
</evidence>
<dbReference type="CDD" id="cd00452">
    <property type="entry name" value="KDPG_aldolase"/>
    <property type="match status" value="1"/>
</dbReference>
<dbReference type="Pfam" id="PF01081">
    <property type="entry name" value="Aldolase"/>
    <property type="match status" value="1"/>
</dbReference>
<dbReference type="Proteomes" id="UP000004757">
    <property type="component" value="Unassembled WGS sequence"/>
</dbReference>
<dbReference type="PANTHER" id="PTHR30246:SF1">
    <property type="entry name" value="2-DEHYDRO-3-DEOXY-6-PHOSPHOGALACTONATE ALDOLASE-RELATED"/>
    <property type="match status" value="1"/>
</dbReference>
<protein>
    <submittedName>
        <fullName evidence="6">2-dehydro-3-deoxyphosphogluconate aldolase/4-hydroxy-2-oxoglutarate aldolase</fullName>
    </submittedName>
</protein>
<dbReference type="PANTHER" id="PTHR30246">
    <property type="entry name" value="2-KETO-3-DEOXY-6-PHOSPHOGLUCONATE ALDOLASE"/>
    <property type="match status" value="1"/>
</dbReference>
<dbReference type="NCBIfam" id="TIGR01182">
    <property type="entry name" value="eda"/>
    <property type="match status" value="1"/>
</dbReference>
<name>D4XVW1_9BACT</name>
<dbReference type="RefSeq" id="WP_005683506.1">
    <property type="nucleotide sequence ID" value="NZ_ADNC01000014.1"/>
</dbReference>